<reference evidence="1 2" key="1">
    <citation type="submission" date="2021-03" db="EMBL/GenBank/DDBJ databases">
        <title>Genomic Encyclopedia of Type Strains, Phase IV (KMG-IV): sequencing the most valuable type-strain genomes for metagenomic binning, comparative biology and taxonomic classification.</title>
        <authorList>
            <person name="Goeker M."/>
        </authorList>
    </citation>
    <scope>NUCLEOTIDE SEQUENCE [LARGE SCALE GENOMIC DNA]</scope>
    <source>
        <strain evidence="1 2">DSM 1289</strain>
    </source>
</reference>
<organism evidence="1 2">
    <name type="scientific">Metaclostridioides mangenotii</name>
    <dbReference type="NCBI Taxonomy" id="1540"/>
    <lineage>
        <taxon>Bacteria</taxon>
        <taxon>Bacillati</taxon>
        <taxon>Bacillota</taxon>
        <taxon>Clostridia</taxon>
        <taxon>Peptostreptococcales</taxon>
        <taxon>Peptostreptococcaceae</taxon>
        <taxon>Metaclostridioides</taxon>
    </lineage>
</organism>
<keyword evidence="2" id="KW-1185">Reference proteome</keyword>
<protein>
    <submittedName>
        <fullName evidence="1">Uncharacterized protein</fullName>
    </submittedName>
</protein>
<name>A0ABS4EDZ3_9FIRM</name>
<evidence type="ECO:0000313" key="2">
    <source>
        <dbReference type="Proteomes" id="UP000767291"/>
    </source>
</evidence>
<dbReference type="Proteomes" id="UP000767291">
    <property type="component" value="Unassembled WGS sequence"/>
</dbReference>
<accession>A0ABS4EDZ3</accession>
<sequence>MDKNYIYGDEVNSLIKDKQIFIDFINDSRIEEKIIKATENEVIQYIENENISGIISNSSPFIGYTTYVDEGFTYDNFEIMDITLLGDNIVLDLTFDYLKDIELNSIDTIDKQFIDSKVITTCYNIKATLIWTIDKSLKPDEIICEDNLADISIEIISQEVEMEPYDDGLDLLH</sequence>
<comment type="caution">
    <text evidence="1">The sequence shown here is derived from an EMBL/GenBank/DDBJ whole genome shotgun (WGS) entry which is preliminary data.</text>
</comment>
<proteinExistence type="predicted"/>
<evidence type="ECO:0000313" key="1">
    <source>
        <dbReference type="EMBL" id="MBP1856163.1"/>
    </source>
</evidence>
<gene>
    <name evidence="1" type="ORF">J2Z43_002611</name>
</gene>
<dbReference type="EMBL" id="JAGGJX010000007">
    <property type="protein sequence ID" value="MBP1856163.1"/>
    <property type="molecule type" value="Genomic_DNA"/>
</dbReference>